<dbReference type="Pfam" id="PF01237">
    <property type="entry name" value="Oxysterol_BP"/>
    <property type="match status" value="1"/>
</dbReference>
<evidence type="ECO:0000313" key="9">
    <source>
        <dbReference type="EnsemblMetazoa" id="XP_022657637"/>
    </source>
</evidence>
<dbReference type="SUPFAM" id="SSF50729">
    <property type="entry name" value="PH domain-like"/>
    <property type="match status" value="1"/>
</dbReference>
<evidence type="ECO:0000256" key="3">
    <source>
        <dbReference type="ARBA" id="ARBA00023121"/>
    </source>
</evidence>
<proteinExistence type="inferred from homology"/>
<dbReference type="GeneID" id="111248866"/>
<dbReference type="RefSeq" id="XP_022657635.1">
    <property type="nucleotide sequence ID" value="XM_022801900.1"/>
</dbReference>
<evidence type="ECO:0000256" key="7">
    <source>
        <dbReference type="SAM" id="MobiDB-lite"/>
    </source>
</evidence>
<dbReference type="GO" id="GO:0006869">
    <property type="term" value="P:lipid transport"/>
    <property type="evidence" value="ECO:0007669"/>
    <property type="project" value="UniProtKB-KW"/>
</dbReference>
<dbReference type="Gene3D" id="2.40.160.120">
    <property type="match status" value="1"/>
</dbReference>
<dbReference type="EnsemblMetazoa" id="XM_022801899">
    <property type="protein sequence ID" value="XP_022657634"/>
    <property type="gene ID" value="LOC111248866"/>
</dbReference>
<dbReference type="Proteomes" id="UP000594260">
    <property type="component" value="Unplaced"/>
</dbReference>
<dbReference type="InParanoid" id="A0A7M7JXX7"/>
<dbReference type="AlphaFoldDB" id="A0A7M7JXX7"/>
<dbReference type="InterPro" id="IPR011993">
    <property type="entry name" value="PH-like_dom_sf"/>
</dbReference>
<dbReference type="InterPro" id="IPR037239">
    <property type="entry name" value="OSBP_sf"/>
</dbReference>
<dbReference type="FunFam" id="1.10.287.2720:FF:000001">
    <property type="entry name" value="Oxysterol-binding OBPalpha"/>
    <property type="match status" value="1"/>
</dbReference>
<keyword evidence="6" id="KW-0175">Coiled coil</keyword>
<accession>A0A7M7JXX7</accession>
<keyword evidence="1 5" id="KW-0813">Transport</keyword>
<organism evidence="9 10">
    <name type="scientific">Varroa destructor</name>
    <name type="common">Honeybee mite</name>
    <dbReference type="NCBI Taxonomy" id="109461"/>
    <lineage>
        <taxon>Eukaryota</taxon>
        <taxon>Metazoa</taxon>
        <taxon>Ecdysozoa</taxon>
        <taxon>Arthropoda</taxon>
        <taxon>Chelicerata</taxon>
        <taxon>Arachnida</taxon>
        <taxon>Acari</taxon>
        <taxon>Parasitiformes</taxon>
        <taxon>Mesostigmata</taxon>
        <taxon>Gamasina</taxon>
        <taxon>Dermanyssoidea</taxon>
        <taxon>Varroidae</taxon>
        <taxon>Varroa</taxon>
    </lineage>
</organism>
<dbReference type="OrthoDB" id="14833at2759"/>
<dbReference type="RefSeq" id="XP_022657637.1">
    <property type="nucleotide sequence ID" value="XM_022801902.1"/>
</dbReference>
<dbReference type="PROSITE" id="PS50003">
    <property type="entry name" value="PH_DOMAIN"/>
    <property type="match status" value="1"/>
</dbReference>
<feature type="domain" description="PH" evidence="8">
    <location>
        <begin position="3"/>
        <end position="100"/>
    </location>
</feature>
<evidence type="ECO:0000259" key="8">
    <source>
        <dbReference type="PROSITE" id="PS50003"/>
    </source>
</evidence>
<dbReference type="GO" id="GO:0005794">
    <property type="term" value="C:Golgi apparatus"/>
    <property type="evidence" value="ECO:0007669"/>
    <property type="project" value="TreeGrafter"/>
</dbReference>
<dbReference type="FunFam" id="2.30.29.30:FF:000089">
    <property type="entry name" value="Oxysterol-binding protein"/>
    <property type="match status" value="1"/>
</dbReference>
<comment type="similarity">
    <text evidence="4">Belongs to the OSBP family.</text>
</comment>
<dbReference type="EnsemblMetazoa" id="XM_022801902">
    <property type="protein sequence ID" value="XP_022657637"/>
    <property type="gene ID" value="LOC111248866"/>
</dbReference>
<evidence type="ECO:0000313" key="10">
    <source>
        <dbReference type="Proteomes" id="UP000594260"/>
    </source>
</evidence>
<dbReference type="RefSeq" id="XP_022657634.1">
    <property type="nucleotide sequence ID" value="XM_022801899.1"/>
</dbReference>
<dbReference type="Gene3D" id="3.30.70.3490">
    <property type="match status" value="1"/>
</dbReference>
<dbReference type="GO" id="GO:0005829">
    <property type="term" value="C:cytosol"/>
    <property type="evidence" value="ECO:0007669"/>
    <property type="project" value="TreeGrafter"/>
</dbReference>
<dbReference type="CDD" id="cd13290">
    <property type="entry name" value="PH_ORP9"/>
    <property type="match status" value="1"/>
</dbReference>
<evidence type="ECO:0000256" key="6">
    <source>
        <dbReference type="SAM" id="Coils"/>
    </source>
</evidence>
<dbReference type="Gene3D" id="2.30.29.30">
    <property type="entry name" value="Pleckstrin-homology domain (PH domain)/Phosphotyrosine-binding domain (PTB)"/>
    <property type="match status" value="1"/>
</dbReference>
<dbReference type="GO" id="GO:0016020">
    <property type="term" value="C:membrane"/>
    <property type="evidence" value="ECO:0007669"/>
    <property type="project" value="TreeGrafter"/>
</dbReference>
<dbReference type="EnsemblMetazoa" id="XM_022801900">
    <property type="protein sequence ID" value="XP_022657635"/>
    <property type="gene ID" value="LOC111248866"/>
</dbReference>
<dbReference type="RefSeq" id="XP_022657636.1">
    <property type="nucleotide sequence ID" value="XM_022801901.1"/>
</dbReference>
<dbReference type="InterPro" id="IPR000648">
    <property type="entry name" value="Oxysterol-bd"/>
</dbReference>
<evidence type="ECO:0000256" key="2">
    <source>
        <dbReference type="ARBA" id="ARBA00023055"/>
    </source>
</evidence>
<dbReference type="PANTHER" id="PTHR10972:SF200">
    <property type="entry name" value="OXYSTEROL-BINDING PROTEIN-RELATED PROTEIN 9"/>
    <property type="match status" value="1"/>
</dbReference>
<evidence type="ECO:0000256" key="4">
    <source>
        <dbReference type="RuleBase" id="RU003844"/>
    </source>
</evidence>
<dbReference type="FunFam" id="3.30.70.3490:FF:000001">
    <property type="entry name" value="Oxysterol-binding protein"/>
    <property type="match status" value="1"/>
</dbReference>
<dbReference type="PANTHER" id="PTHR10972">
    <property type="entry name" value="OXYSTEROL-BINDING PROTEIN-RELATED"/>
    <property type="match status" value="1"/>
</dbReference>
<dbReference type="PROSITE" id="PS01013">
    <property type="entry name" value="OSBP"/>
    <property type="match status" value="1"/>
</dbReference>
<dbReference type="InterPro" id="IPR018494">
    <property type="entry name" value="Oxysterol-bd_CS"/>
</dbReference>
<name>A0A7M7JXX7_VARDE</name>
<feature type="region of interest" description="Disordered" evidence="7">
    <location>
        <begin position="251"/>
        <end position="274"/>
    </location>
</feature>
<dbReference type="FunFam" id="2.40.160.120:FF:000014">
    <property type="entry name" value="Oxysterol-binding protein"/>
    <property type="match status" value="1"/>
</dbReference>
<sequence>MASLNYEGPLSKWTNVMKGWQYRWFVLDDNAGLLSYYTSKENMARGARRGCVRLQGAVIGIDDEDDSTFTIRVDRKGFHFQARDAEERQHWVRALEDTILRHTHRHAHHNVLLWERPVSVRSFEDKLAEADSYLQLLIQQVDKLQQRTESLDEKERLHLEGVCAKANRFLETVKHSIVSLQIAKNTAEVSSACGEPLDANGGSLQSLRSPTESLQISAFNSSVPATSYSSSEDSVEENSDDFFDAFEDAVSEATEGTETPSEPHHKGSAADSLIQDDQGEMFRKSRKEGHVNNSRVTSAKNHHMVNSPSENSAICEPSADEFVPFKPPPEAPSYMTPSDFDQLYEDQSEPADSNANYSVLSHLVSQVRIGMDLTKVTLPTFILERRSLLEMYADFFSHADLFASIVDQDTAEKRMVEVVRWYLSAFHAGRNAEVAKKPYNPILGEIFKCHYALPSPNIAERKAASDGPCPWAAEDDVTFVAEQVSHHPPVSAFYAECASKGITCSAHIWTKSKFLGLSVAVHNVGQGCISFQRFDEEYTCTFPSAYARSILGVPWVELGGEVTINCSKTGYNAKIDFLTKPTFGGKKHQLKGMIFRPQTDPSKTLQPFLQIQGAWNDVMTAKNVETGETFEFFNPHTTPTIKKQVRPAVETLSYESRRLWMNVTYNLREGNVDRATEHKSFLEQRQRDEARQRSESGRPWRQRLFSEKGDNWVYRNSLEKRLVGR</sequence>
<evidence type="ECO:0000256" key="1">
    <source>
        <dbReference type="ARBA" id="ARBA00022448"/>
    </source>
</evidence>
<dbReference type="FunCoup" id="A0A7M7JXX7">
    <property type="interactions" value="1855"/>
</dbReference>
<evidence type="ECO:0000256" key="5">
    <source>
        <dbReference type="RuleBase" id="RU003845"/>
    </source>
</evidence>
<protein>
    <recommendedName>
        <fullName evidence="5">Oxysterol-binding protein</fullName>
    </recommendedName>
</protein>
<dbReference type="SMART" id="SM00233">
    <property type="entry name" value="PH"/>
    <property type="match status" value="1"/>
</dbReference>
<dbReference type="Gene3D" id="1.10.287.2720">
    <property type="match status" value="1"/>
</dbReference>
<dbReference type="GO" id="GO:0032934">
    <property type="term" value="F:sterol binding"/>
    <property type="evidence" value="ECO:0007669"/>
    <property type="project" value="TreeGrafter"/>
</dbReference>
<dbReference type="SUPFAM" id="SSF144000">
    <property type="entry name" value="Oxysterol-binding protein-like"/>
    <property type="match status" value="1"/>
</dbReference>
<feature type="coiled-coil region" evidence="6">
    <location>
        <begin position="127"/>
        <end position="154"/>
    </location>
</feature>
<keyword evidence="3" id="KW-0446">Lipid-binding</keyword>
<reference evidence="9" key="1">
    <citation type="submission" date="2021-01" db="UniProtKB">
        <authorList>
            <consortium name="EnsemblMetazoa"/>
        </authorList>
    </citation>
    <scope>IDENTIFICATION</scope>
</reference>
<keyword evidence="2 5" id="KW-0445">Lipid transport</keyword>
<dbReference type="InterPro" id="IPR001849">
    <property type="entry name" value="PH_domain"/>
</dbReference>
<dbReference type="OMA" id="CTIEQKQ"/>
<keyword evidence="10" id="KW-1185">Reference proteome</keyword>
<dbReference type="EnsemblMetazoa" id="XM_022801901">
    <property type="protein sequence ID" value="XP_022657636"/>
    <property type="gene ID" value="LOC111248866"/>
</dbReference>
<dbReference type="KEGG" id="vde:111248866"/>
<dbReference type="Pfam" id="PF00169">
    <property type="entry name" value="PH"/>
    <property type="match status" value="1"/>
</dbReference>